<feature type="region of interest" description="Disordered" evidence="1">
    <location>
        <begin position="246"/>
        <end position="269"/>
    </location>
</feature>
<feature type="domain" description="Ribonuclease H2 subunit B wHTH" evidence="2">
    <location>
        <begin position="81"/>
        <end position="162"/>
    </location>
</feature>
<dbReference type="GO" id="GO:0006401">
    <property type="term" value="P:RNA catabolic process"/>
    <property type="evidence" value="ECO:0007669"/>
    <property type="project" value="TreeGrafter"/>
</dbReference>
<organism evidence="3 4">
    <name type="scientific">Gonapodya prolifera (strain JEL478)</name>
    <name type="common">Monoblepharis prolifera</name>
    <dbReference type="NCBI Taxonomy" id="1344416"/>
    <lineage>
        <taxon>Eukaryota</taxon>
        <taxon>Fungi</taxon>
        <taxon>Fungi incertae sedis</taxon>
        <taxon>Chytridiomycota</taxon>
        <taxon>Chytridiomycota incertae sedis</taxon>
        <taxon>Monoblepharidomycetes</taxon>
        <taxon>Monoblepharidales</taxon>
        <taxon>Gonapodyaceae</taxon>
        <taxon>Gonapodya</taxon>
    </lineage>
</organism>
<dbReference type="AlphaFoldDB" id="A0A139A3M9"/>
<evidence type="ECO:0000256" key="1">
    <source>
        <dbReference type="SAM" id="MobiDB-lite"/>
    </source>
</evidence>
<evidence type="ECO:0000313" key="3">
    <source>
        <dbReference type="EMBL" id="KXS11402.1"/>
    </source>
</evidence>
<dbReference type="CDD" id="cd09270">
    <property type="entry name" value="RNase_H2-B"/>
    <property type="match status" value="1"/>
</dbReference>
<proteinExistence type="predicted"/>
<evidence type="ECO:0000259" key="2">
    <source>
        <dbReference type="Pfam" id="PF09468"/>
    </source>
</evidence>
<dbReference type="PANTHER" id="PTHR13383">
    <property type="entry name" value="RIBONUCLEASE H2 SUBUNIT B"/>
    <property type="match status" value="1"/>
</dbReference>
<protein>
    <recommendedName>
        <fullName evidence="2">Ribonuclease H2 subunit B wHTH domain-containing protein</fullName>
    </recommendedName>
</protein>
<keyword evidence="4" id="KW-1185">Reference proteome</keyword>
<dbReference type="GO" id="GO:0032299">
    <property type="term" value="C:ribonuclease H2 complex"/>
    <property type="evidence" value="ECO:0007669"/>
    <property type="project" value="InterPro"/>
</dbReference>
<dbReference type="Gene3D" id="2.20.25.530">
    <property type="match status" value="1"/>
</dbReference>
<accession>A0A139A3M9</accession>
<dbReference type="Proteomes" id="UP000070544">
    <property type="component" value="Unassembled WGS sequence"/>
</dbReference>
<dbReference type="EMBL" id="KQ965802">
    <property type="protein sequence ID" value="KXS11402.1"/>
    <property type="molecule type" value="Genomic_DNA"/>
</dbReference>
<dbReference type="InterPro" id="IPR040456">
    <property type="entry name" value="RNase_H2_suB"/>
</dbReference>
<dbReference type="Gene3D" id="1.10.20.120">
    <property type="match status" value="1"/>
</dbReference>
<gene>
    <name evidence="3" type="ORF">M427DRAFT_147794</name>
</gene>
<dbReference type="InterPro" id="IPR019024">
    <property type="entry name" value="RNase_H2_suB_wHTH"/>
</dbReference>
<dbReference type="GO" id="GO:0005654">
    <property type="term" value="C:nucleoplasm"/>
    <property type="evidence" value="ECO:0007669"/>
    <property type="project" value="TreeGrafter"/>
</dbReference>
<reference evidence="3 4" key="1">
    <citation type="journal article" date="2015" name="Genome Biol. Evol.">
        <title>Phylogenomic analyses indicate that early fungi evolved digesting cell walls of algal ancestors of land plants.</title>
        <authorList>
            <person name="Chang Y."/>
            <person name="Wang S."/>
            <person name="Sekimoto S."/>
            <person name="Aerts A.L."/>
            <person name="Choi C."/>
            <person name="Clum A."/>
            <person name="LaButti K.M."/>
            <person name="Lindquist E.A."/>
            <person name="Yee Ngan C."/>
            <person name="Ohm R.A."/>
            <person name="Salamov A.A."/>
            <person name="Grigoriev I.V."/>
            <person name="Spatafora J.W."/>
            <person name="Berbee M.L."/>
        </authorList>
    </citation>
    <scope>NUCLEOTIDE SEQUENCE [LARGE SCALE GENOMIC DNA]</scope>
    <source>
        <strain evidence="3 4">JEL478</strain>
    </source>
</reference>
<dbReference type="STRING" id="1344416.A0A139A3M9"/>
<name>A0A139A3M9_GONPJ</name>
<dbReference type="Pfam" id="PF09468">
    <property type="entry name" value="RNase_H2-Ydr279"/>
    <property type="match status" value="1"/>
</dbReference>
<dbReference type="OrthoDB" id="29098at2759"/>
<evidence type="ECO:0000313" key="4">
    <source>
        <dbReference type="Proteomes" id="UP000070544"/>
    </source>
</evidence>
<dbReference type="PANTHER" id="PTHR13383:SF11">
    <property type="entry name" value="RIBONUCLEASE H2 SUBUNIT B"/>
    <property type="match status" value="1"/>
</dbReference>
<sequence>MATQYVALLPESSIHGDKVSELVTGKHPRTDEDAVFMFDGLGGISEAQLIADDHRSYMLEDPEVVQKAGELCVMTPVDPLFLLLPVLEKKRCKTSDSAGRFLSLDDLLYSEENPLSSRISDLDGISSKIKSICDVQDHSGLSLYRLSDDKTLAWLRAKVSLLLLAFPNLQFFASFPEFYLSTGDLERLSESRTKLLIGIVSDYLPDHWSETLTASYPFLSSNAGAASTNYVPSAEAPLVYMDEIQPSRPVSGGTRKRGPDGEPGAAKNAEKKVGHACDLILHYRISIRFFEGRRSRRPRKGSTGRA</sequence>